<dbReference type="Gene3D" id="3.40.190.10">
    <property type="entry name" value="Periplasmic binding protein-like II"/>
    <property type="match status" value="1"/>
</dbReference>
<name>A0A935MQN1_9RHOO</name>
<keyword evidence="1" id="KW-0732">Signal</keyword>
<dbReference type="PIRSF" id="PIRSF039026">
    <property type="entry name" value="SiaP"/>
    <property type="match status" value="1"/>
</dbReference>
<dbReference type="InterPro" id="IPR018389">
    <property type="entry name" value="DctP_fam"/>
</dbReference>
<feature type="binding site" evidence="3">
    <location>
        <position position="240"/>
    </location>
    <ligand>
        <name>substrate</name>
    </ligand>
</feature>
<organism evidence="5 6">
    <name type="scientific">Candidatus Dechloromonas phosphorivorans</name>
    <dbReference type="NCBI Taxonomy" id="2899244"/>
    <lineage>
        <taxon>Bacteria</taxon>
        <taxon>Pseudomonadati</taxon>
        <taxon>Pseudomonadota</taxon>
        <taxon>Betaproteobacteria</taxon>
        <taxon>Rhodocyclales</taxon>
        <taxon>Azonexaceae</taxon>
        <taxon>Dechloromonas</taxon>
    </lineage>
</organism>
<comment type="caution">
    <text evidence="5">The sequence shown here is derived from an EMBL/GenBank/DDBJ whole genome shotgun (WGS) entry which is preliminary data.</text>
</comment>
<feature type="region of interest" description="Disordered" evidence="4">
    <location>
        <begin position="25"/>
        <end position="45"/>
    </location>
</feature>
<dbReference type="NCBIfam" id="NF037995">
    <property type="entry name" value="TRAP_S1"/>
    <property type="match status" value="1"/>
</dbReference>
<evidence type="ECO:0000313" key="6">
    <source>
        <dbReference type="Proteomes" id="UP000739411"/>
    </source>
</evidence>
<proteinExistence type="predicted"/>
<dbReference type="InterPro" id="IPR019546">
    <property type="entry name" value="TAT_signal_bac_arc"/>
</dbReference>
<dbReference type="InterPro" id="IPR038404">
    <property type="entry name" value="TRAP_DctP_sf"/>
</dbReference>
<sequence>MQRRDFLTKAAVGATVVGLAACGKKEEPKPAAPAPAPSTTAAPAAASAPAIKGSLPEIKWRLTSSFPKSLDTIFGGAEVLSNRLRAMTGGKFDIRVFPGGEIVPGLQALDAVQQGTVECCHTCSYYYVGKDKTFGFGTSVPFGMNARQMNAWIYYGGGQKLLDDFYSNYNVLSFAGGNTGVQMGGWFRKEIKGMEDVKGLKMRIAGLGGNVFSALGAVPQQIAGGDIYPALEKGTIDAAEWVGPYDDEKLGFYKVAKNYYYPGWWEPGPVIHFFVNKKEWEKLPKEYQEAFQAAAYEANVTMMAEYDHKNPAALSRLLQAGVKLQAYPKDVMEAAYKAAQDLYADESAKNPAFKTIYTEYDKYRKTQNAWFSVAEMRMDSFLQTHK</sequence>
<evidence type="ECO:0000256" key="3">
    <source>
        <dbReference type="PIRSR" id="PIRSR039026-2"/>
    </source>
</evidence>
<dbReference type="NCBIfam" id="TIGR01409">
    <property type="entry name" value="TAT_signal_seq"/>
    <property type="match status" value="1"/>
</dbReference>
<feature type="binding site" evidence="2">
    <location>
        <position position="182"/>
    </location>
    <ligand>
        <name>substrate</name>
    </ligand>
</feature>
<reference evidence="5 6" key="1">
    <citation type="submission" date="2020-10" db="EMBL/GenBank/DDBJ databases">
        <title>Connecting structure to function with the recovery of over 1000 high-quality activated sludge metagenome-assembled genomes encoding full-length rRNA genes using long-read sequencing.</title>
        <authorList>
            <person name="Singleton C.M."/>
            <person name="Petriglieri F."/>
            <person name="Kristensen J.M."/>
            <person name="Kirkegaard R.H."/>
            <person name="Michaelsen T.Y."/>
            <person name="Andersen M.H."/>
            <person name="Karst S.M."/>
            <person name="Dueholm M.S."/>
            <person name="Nielsen P.H."/>
            <person name="Albertsen M."/>
        </authorList>
    </citation>
    <scope>NUCLEOTIDE SEQUENCE [LARGE SCALE GENOMIC DNA]</scope>
    <source>
        <strain evidence="5">EsbW_18-Q3-R4-48_BATAC.463</strain>
    </source>
</reference>
<feature type="binding site" evidence="3">
    <location>
        <position position="266"/>
    </location>
    <ligand>
        <name>substrate</name>
    </ligand>
</feature>
<dbReference type="GO" id="GO:0055085">
    <property type="term" value="P:transmembrane transport"/>
    <property type="evidence" value="ECO:0007669"/>
    <property type="project" value="InterPro"/>
</dbReference>
<dbReference type="InterPro" id="IPR041722">
    <property type="entry name" value="TakP/all3028"/>
</dbReference>
<evidence type="ECO:0000313" key="5">
    <source>
        <dbReference type="EMBL" id="MBK7415038.1"/>
    </source>
</evidence>
<dbReference type="SUPFAM" id="SSF53850">
    <property type="entry name" value="Periplasmic binding protein-like II"/>
    <property type="match status" value="1"/>
</dbReference>
<dbReference type="GO" id="GO:0043177">
    <property type="term" value="F:organic acid binding"/>
    <property type="evidence" value="ECO:0007669"/>
    <property type="project" value="InterPro"/>
</dbReference>
<feature type="binding site" evidence="2">
    <location>
        <position position="203"/>
    </location>
    <ligand>
        <name>substrate</name>
    </ligand>
</feature>
<gene>
    <name evidence="5" type="ORF">IPJ38_07870</name>
</gene>
<dbReference type="AlphaFoldDB" id="A0A935MQN1"/>
<keyword evidence="3" id="KW-0479">Metal-binding</keyword>
<dbReference type="Pfam" id="PF03480">
    <property type="entry name" value="DctP"/>
    <property type="match status" value="1"/>
</dbReference>
<dbReference type="PROSITE" id="PS51318">
    <property type="entry name" value="TAT"/>
    <property type="match status" value="1"/>
</dbReference>
<feature type="binding site" evidence="3">
    <location>
        <position position="241"/>
    </location>
    <ligand>
        <name>Na(+)</name>
        <dbReference type="ChEBI" id="CHEBI:29101"/>
    </ligand>
</feature>
<dbReference type="PANTHER" id="PTHR33376">
    <property type="match status" value="1"/>
</dbReference>
<protein>
    <submittedName>
        <fullName evidence="5">TRAP transporter substrate-binding protein</fullName>
    </submittedName>
</protein>
<dbReference type="Gene3D" id="3.40.190.170">
    <property type="entry name" value="Bacterial extracellular solute-binding protein, family 7"/>
    <property type="match status" value="1"/>
</dbReference>
<dbReference type="EMBL" id="JADJMS010000015">
    <property type="protein sequence ID" value="MBK7415038.1"/>
    <property type="molecule type" value="Genomic_DNA"/>
</dbReference>
<dbReference type="CDD" id="cd13682">
    <property type="entry name" value="PBP2_TRAP_alpha-ketoacid"/>
    <property type="match status" value="1"/>
</dbReference>
<dbReference type="PANTHER" id="PTHR33376:SF5">
    <property type="entry name" value="EXTRACYTOPLASMIC SOLUTE RECEPTOR PROTEIN"/>
    <property type="match status" value="1"/>
</dbReference>
<evidence type="ECO:0000256" key="4">
    <source>
        <dbReference type="SAM" id="MobiDB-lite"/>
    </source>
</evidence>
<dbReference type="GO" id="GO:0031317">
    <property type="term" value="C:tripartite ATP-independent periplasmic transporter complex"/>
    <property type="evidence" value="ECO:0007669"/>
    <property type="project" value="InterPro"/>
</dbReference>
<evidence type="ECO:0000256" key="1">
    <source>
        <dbReference type="ARBA" id="ARBA00022729"/>
    </source>
</evidence>
<dbReference type="InterPro" id="IPR006311">
    <property type="entry name" value="TAT_signal"/>
</dbReference>
<dbReference type="Proteomes" id="UP000739411">
    <property type="component" value="Unassembled WGS sequence"/>
</dbReference>
<dbReference type="PROSITE" id="PS51257">
    <property type="entry name" value="PROKAR_LIPOPROTEIN"/>
    <property type="match status" value="1"/>
</dbReference>
<evidence type="ECO:0000256" key="2">
    <source>
        <dbReference type="PIRSR" id="PIRSR039026-1"/>
    </source>
</evidence>
<accession>A0A935MQN1</accession>
<dbReference type="GO" id="GO:0015849">
    <property type="term" value="P:organic acid transport"/>
    <property type="evidence" value="ECO:0007669"/>
    <property type="project" value="InterPro"/>
</dbReference>
<dbReference type="InterPro" id="IPR026289">
    <property type="entry name" value="SBP_TakP-like"/>
</dbReference>
<dbReference type="GO" id="GO:0046872">
    <property type="term" value="F:metal ion binding"/>
    <property type="evidence" value="ECO:0007669"/>
    <property type="project" value="UniProtKB-KW"/>
</dbReference>